<dbReference type="AlphaFoldDB" id="A0A8H7CYA5"/>
<protein>
    <submittedName>
        <fullName evidence="3">Carbohydrate esterase family 9 protein</fullName>
    </submittedName>
</protein>
<evidence type="ECO:0000259" key="2">
    <source>
        <dbReference type="Pfam" id="PF07969"/>
    </source>
</evidence>
<keyword evidence="4" id="KW-1185">Reference proteome</keyword>
<organism evidence="3 4">
    <name type="scientific">Mycena venus</name>
    <dbReference type="NCBI Taxonomy" id="2733690"/>
    <lineage>
        <taxon>Eukaryota</taxon>
        <taxon>Fungi</taxon>
        <taxon>Dikarya</taxon>
        <taxon>Basidiomycota</taxon>
        <taxon>Agaricomycotina</taxon>
        <taxon>Agaricomycetes</taxon>
        <taxon>Agaricomycetidae</taxon>
        <taxon>Agaricales</taxon>
        <taxon>Marasmiineae</taxon>
        <taxon>Mycenaceae</taxon>
        <taxon>Mycena</taxon>
    </lineage>
</organism>
<accession>A0A8H7CYA5</accession>
<dbReference type="EMBL" id="JACAZI010000009">
    <property type="protein sequence ID" value="KAF7352632.1"/>
    <property type="molecule type" value="Genomic_DNA"/>
</dbReference>
<dbReference type="GO" id="GO:0016810">
    <property type="term" value="F:hydrolase activity, acting on carbon-nitrogen (but not peptide) bonds"/>
    <property type="evidence" value="ECO:0007669"/>
    <property type="project" value="InterPro"/>
</dbReference>
<comment type="caution">
    <text evidence="3">The sequence shown here is derived from an EMBL/GenBank/DDBJ whole genome shotgun (WGS) entry which is preliminary data.</text>
</comment>
<dbReference type="Pfam" id="PF07969">
    <property type="entry name" value="Amidohydro_3"/>
    <property type="match status" value="1"/>
</dbReference>
<dbReference type="SUPFAM" id="SSF51338">
    <property type="entry name" value="Composite domain of metallo-dependent hydrolases"/>
    <property type="match status" value="2"/>
</dbReference>
<keyword evidence="1" id="KW-0732">Signal</keyword>
<dbReference type="SUPFAM" id="SSF51556">
    <property type="entry name" value="Metallo-dependent hydrolases"/>
    <property type="match status" value="1"/>
</dbReference>
<dbReference type="Proteomes" id="UP000620124">
    <property type="component" value="Unassembled WGS sequence"/>
</dbReference>
<feature type="signal peptide" evidence="1">
    <location>
        <begin position="1"/>
        <end position="26"/>
    </location>
</feature>
<dbReference type="OrthoDB" id="10258955at2759"/>
<evidence type="ECO:0000313" key="3">
    <source>
        <dbReference type="EMBL" id="KAF7352632.1"/>
    </source>
</evidence>
<dbReference type="InterPro" id="IPR011059">
    <property type="entry name" value="Metal-dep_hydrolase_composite"/>
</dbReference>
<dbReference type="Gene3D" id="3.20.20.140">
    <property type="entry name" value="Metal-dependent hydrolases"/>
    <property type="match status" value="2"/>
</dbReference>
<dbReference type="InterPro" id="IPR013108">
    <property type="entry name" value="Amidohydro_3"/>
</dbReference>
<gene>
    <name evidence="3" type="ORF">MVEN_01228900</name>
</gene>
<dbReference type="PANTHER" id="PTHR43135">
    <property type="entry name" value="ALPHA-D-RIBOSE 1-METHYLPHOSPHONATE 5-TRIPHOSPHATE DIPHOSPHATASE"/>
    <property type="match status" value="1"/>
</dbReference>
<dbReference type="PANTHER" id="PTHR43135:SF3">
    <property type="entry name" value="ALPHA-D-RIBOSE 1-METHYLPHOSPHONATE 5-TRIPHOSPHATE DIPHOSPHATASE"/>
    <property type="match status" value="1"/>
</dbReference>
<reference evidence="3" key="1">
    <citation type="submission" date="2020-05" db="EMBL/GenBank/DDBJ databases">
        <title>Mycena genomes resolve the evolution of fungal bioluminescence.</title>
        <authorList>
            <person name="Tsai I.J."/>
        </authorList>
    </citation>
    <scope>NUCLEOTIDE SEQUENCE</scope>
    <source>
        <strain evidence="3">CCC161011</strain>
    </source>
</reference>
<evidence type="ECO:0000313" key="4">
    <source>
        <dbReference type="Proteomes" id="UP000620124"/>
    </source>
</evidence>
<feature type="domain" description="Amidohydrolase 3" evidence="2">
    <location>
        <begin position="380"/>
        <end position="434"/>
    </location>
</feature>
<dbReference type="InterPro" id="IPR051781">
    <property type="entry name" value="Metallo-dep_Hydrolase"/>
</dbReference>
<evidence type="ECO:0000256" key="1">
    <source>
        <dbReference type="SAM" id="SignalP"/>
    </source>
</evidence>
<dbReference type="InterPro" id="IPR032466">
    <property type="entry name" value="Metal_Hydrolase"/>
</dbReference>
<proteinExistence type="predicted"/>
<name>A0A8H7CYA5_9AGAR</name>
<sequence>MDLSPPTRSRLLVLLVSLFALTYNLSDHFPNHHAVETPRTPVSAQEIQATCQAIKSLPGPSPFFLKREVSDRFEVGTNSTLITNATILTGKGNETHTLHGDLYLDKGILKAIGSLSHLARANIFNLTVINANGAWVTPGLVDLHTHLGLISSPFMAGGQTFIVKLRPTSEGSPLSMVVEPPYNLNGSMDDGSTRWRHLQQACGETPSEYGNTRPDAIWALRSAYAEARNIRAEQDAYCQKVEAGLWDSLGPFPENLRFESLVDVLRGKVKVAAQCQGAVDIDALVRLTNEFEFPVASIQHASEAWLVPELVNRTWGGPPSIALFATNHRSDLNSYRGSEFAPRVLVDEGIPVVMKSAHPVVNSRYLLQEAQRANYYGLPPHLALASITSVPAAALGLDHRIGVLQEGADADVVMWDSNPLQVGATPVHVWIDGKLQIPLPPRSDRDWPINVGVGKEGEEWRRFPSVPDWEKERKQAIEWEGLPPLTARKQSGNIVFVNVREVWSKGTDGKLQEVHRSDSNLVNVAVRGGRIVCVGACSMDALDADEYVDLDGGSVVPGMMSTGTPLGLEEIRNEPSTGDGAPFDAFTERIPAILNDPGAMASAMDALMFGTRNSLTAYRSGVTSATVSLTKPLSLTGSSNVIAGVSTTFSTGSAHAMERGAIIQKFTALHVAIHRSDPFSRKRQASVSSQIAGLRRLLSGWENQETETGKWFKRAAEGVVPLVIDVGNADIMATLLILKAEIENQLGSRMRMVFSGAAEAHILAKEIRDANVGVILDAKPVVGVWDNRRTLAGPPLTNDTTLSVLFREGVKVGLQSREAQDVRNMHFDLAWAMLASNGVISKTEAFALVSTNLEDLLGVTTDRIGDLVAYAGGGPFETSSKAVAVISAQRSQVDVF</sequence>
<feature type="chain" id="PRO_5034671785" evidence="1">
    <location>
        <begin position="27"/>
        <end position="896"/>
    </location>
</feature>